<dbReference type="PROSITE" id="PS51194">
    <property type="entry name" value="HELICASE_CTER"/>
    <property type="match status" value="1"/>
</dbReference>
<protein>
    <recommendedName>
        <fullName evidence="13">Transcription termination factor 2</fullName>
    </recommendedName>
    <alternativeName>
        <fullName evidence="15">RNA polymerase II termination factor</fullName>
    </alternativeName>
    <alternativeName>
        <fullName evidence="14">Transcription release factor 2</fullName>
    </alternativeName>
</protein>
<keyword evidence="20" id="KW-1185">Reference proteome</keyword>
<proteinExistence type="inferred from homology"/>
<name>A0A1B0BTM6_9MUSC</name>
<accession>A0A1B0BTM6</accession>
<keyword evidence="9" id="KW-0805">Transcription regulation</keyword>
<comment type="similarity">
    <text evidence="2">Belongs to the SNF2/RAD54 helicase family.</text>
</comment>
<evidence type="ECO:0000256" key="4">
    <source>
        <dbReference type="ARBA" id="ARBA00022553"/>
    </source>
</evidence>
<evidence type="ECO:0000256" key="2">
    <source>
        <dbReference type="ARBA" id="ARBA00007025"/>
    </source>
</evidence>
<dbReference type="InterPro" id="IPR049730">
    <property type="entry name" value="SNF2/RAD54-like_C"/>
</dbReference>
<dbReference type="GO" id="GO:0008094">
    <property type="term" value="F:ATP-dependent activity, acting on DNA"/>
    <property type="evidence" value="ECO:0007669"/>
    <property type="project" value="UniProtKB-ARBA"/>
</dbReference>
<dbReference type="Gene3D" id="3.40.50.300">
    <property type="entry name" value="P-loop containing nucleotide triphosphate hydrolases"/>
    <property type="match status" value="1"/>
</dbReference>
<dbReference type="Proteomes" id="UP000092460">
    <property type="component" value="Unassembled WGS sequence"/>
</dbReference>
<sequence>MYIVAKCNLRTPLQEAFLNNNRQSILSELGFQTTSMDKNCEMSKFEESVLSSSDDEMQDHLSKSFSKSLTLKETETEEDSDVGCVNLDVNRLRQRQLDIIETDSSENEREDVRAFSPTTRLSITGIKSHLSSDESDESSDIEYDHFKDTMNGYMSSAKKKETDSTFFVQQSSIKQDSTASGNKKLKNKDLEVYQRNDEDPVLTTSKDIIQKSFQKSEINESLVDIVETASVSTDLAITESYEMPVLSPSPSDYIEREHKTDSTVISKQSLMKYVSQEYFQKEAKHLEDLKSKKTYFEKLYKRTAKNLPDEGKRLDRQIKNLGEDIAIRSKCLASMVVEDKPLASPLSLTLQGQRKDNFNTVPGCNVLSNDINSKKPNDATTQGIATIENQKALTVDNLKALHNALGNCPTADTLADDPKGLTVPLMRHQRQALAWMCWREHEKPKGGILADDMGLGKTLTMIALVLACELNERSQSEDDDNENDEDNNCKWSSKGRRDCAALISLNNLLDYPGGTLIICPASLLSQWEFERKNKISGAKPATCVHHGKKRESTSKLLCTYDIVITTYTIVTNEHKVRGALFGIKWKRIVLDEGHIVRNHKSRTSVAVCALYGIYRWVLTGTPIHNKQMDVYALLKFLHYSPFDQLTYWKRCIEKGASGQKRLNTILNTVLLRRTKAQLQALGELSNLPQKRTDLIEIELDKDEMNVYQRVMAYSRHLFAQFLMQRAERDPDFLYSERGSSLKDAYHKIHEKLKKTHRDGVEIKSHEILVLLLRLRQICCHPGLIVSMLQSDEVQQMSSESEATQTEFDLLEQLNKMATDDNNETVRDIFGNRAGGDCDTLPTSKASMGVLKKSNPVFDFKRPSSKMRKVLKILRMNVLKTNDKAIVVSQWTSVLEILGSHLEEAGISTLAFTGRIPVKDRPDIISEFNDPSSKKRILLLSLTAGGVGLNLIGANNLLLFDCHWNPQLEAQAQDRVYRVGQKKNVIIHKFICKDTVEERIQALQERKLALADNVLSGGKASKGSKLTMDELQNLFGIKY</sequence>
<keyword evidence="4" id="KW-0597">Phosphoprotein</keyword>
<dbReference type="CDD" id="cd18793">
    <property type="entry name" value="SF2_C_SNF"/>
    <property type="match status" value="1"/>
</dbReference>
<dbReference type="GO" id="GO:0003677">
    <property type="term" value="F:DNA binding"/>
    <property type="evidence" value="ECO:0007669"/>
    <property type="project" value="UniProtKB-KW"/>
</dbReference>
<evidence type="ECO:0000256" key="5">
    <source>
        <dbReference type="ARBA" id="ARBA00022741"/>
    </source>
</evidence>
<keyword evidence="11" id="KW-0804">Transcription</keyword>
<feature type="domain" description="Helicase C-terminal" evidence="18">
    <location>
        <begin position="869"/>
        <end position="1031"/>
    </location>
</feature>
<evidence type="ECO:0000256" key="14">
    <source>
        <dbReference type="ARBA" id="ARBA00079067"/>
    </source>
</evidence>
<evidence type="ECO:0000256" key="13">
    <source>
        <dbReference type="ARBA" id="ARBA00070113"/>
    </source>
</evidence>
<dbReference type="InterPro" id="IPR000330">
    <property type="entry name" value="SNF2_N"/>
</dbReference>
<keyword evidence="7" id="KW-0347">Helicase</keyword>
<evidence type="ECO:0000256" key="6">
    <source>
        <dbReference type="ARBA" id="ARBA00022801"/>
    </source>
</evidence>
<dbReference type="InterPro" id="IPR014001">
    <property type="entry name" value="Helicase_ATP-bd"/>
</dbReference>
<dbReference type="InterPro" id="IPR038718">
    <property type="entry name" value="SNF2-like_sf"/>
</dbReference>
<keyword evidence="5" id="KW-0547">Nucleotide-binding</keyword>
<dbReference type="AlphaFoldDB" id="A0A1B0BTM6"/>
<reference evidence="19" key="2">
    <citation type="submission" date="2020-05" db="UniProtKB">
        <authorList>
            <consortium name="EnsemblMetazoa"/>
        </authorList>
    </citation>
    <scope>IDENTIFICATION</scope>
    <source>
        <strain evidence="19">IAEA</strain>
    </source>
</reference>
<dbReference type="InterPro" id="IPR027417">
    <property type="entry name" value="P-loop_NTPase"/>
</dbReference>
<dbReference type="InterPro" id="IPR050628">
    <property type="entry name" value="SNF2_RAD54_helicase_TF"/>
</dbReference>
<evidence type="ECO:0000259" key="18">
    <source>
        <dbReference type="PROSITE" id="PS51194"/>
    </source>
</evidence>
<evidence type="ECO:0000256" key="12">
    <source>
        <dbReference type="ARBA" id="ARBA00023242"/>
    </source>
</evidence>
<evidence type="ECO:0000256" key="1">
    <source>
        <dbReference type="ARBA" id="ARBA00004123"/>
    </source>
</evidence>
<feature type="domain" description="Helicase ATP-binding" evidence="17">
    <location>
        <begin position="438"/>
        <end position="640"/>
    </location>
</feature>
<evidence type="ECO:0000256" key="15">
    <source>
        <dbReference type="ARBA" id="ARBA00082628"/>
    </source>
</evidence>
<dbReference type="GO" id="GO:0006353">
    <property type="term" value="P:DNA-templated transcription termination"/>
    <property type="evidence" value="ECO:0007669"/>
    <property type="project" value="UniProtKB-KW"/>
</dbReference>
<dbReference type="PROSITE" id="PS51192">
    <property type="entry name" value="HELICASE_ATP_BIND_1"/>
    <property type="match status" value="1"/>
</dbReference>
<dbReference type="PANTHER" id="PTHR45626:SF50">
    <property type="entry name" value="TRANSCRIPTION TERMINATION FACTOR 2"/>
    <property type="match status" value="1"/>
</dbReference>
<keyword evidence="8" id="KW-0067">ATP-binding</keyword>
<dbReference type="Pfam" id="PF00176">
    <property type="entry name" value="SNF2-rel_dom"/>
    <property type="match status" value="1"/>
</dbReference>
<reference evidence="20" key="1">
    <citation type="submission" date="2015-01" db="EMBL/GenBank/DDBJ databases">
        <authorList>
            <person name="Aksoy S."/>
            <person name="Warren W."/>
            <person name="Wilson R.K."/>
        </authorList>
    </citation>
    <scope>NUCLEOTIDE SEQUENCE [LARGE SCALE GENOMIC DNA]</scope>
    <source>
        <strain evidence="20">IAEA</strain>
    </source>
</reference>
<dbReference type="STRING" id="67801.A0A1B0BTM6"/>
<dbReference type="FunFam" id="3.40.50.10810:FF:000043">
    <property type="entry name" value="Transcription termination factor 2"/>
    <property type="match status" value="1"/>
</dbReference>
<dbReference type="Pfam" id="PF00271">
    <property type="entry name" value="Helicase_C"/>
    <property type="match status" value="1"/>
</dbReference>
<feature type="region of interest" description="Disordered" evidence="16">
    <location>
        <begin position="474"/>
        <end position="493"/>
    </location>
</feature>
<dbReference type="PANTHER" id="PTHR45626">
    <property type="entry name" value="TRANSCRIPTION TERMINATION FACTOR 2-RELATED"/>
    <property type="match status" value="1"/>
</dbReference>
<organism evidence="19 20">
    <name type="scientific">Glossina palpalis gambiensis</name>
    <dbReference type="NCBI Taxonomy" id="67801"/>
    <lineage>
        <taxon>Eukaryota</taxon>
        <taxon>Metazoa</taxon>
        <taxon>Ecdysozoa</taxon>
        <taxon>Arthropoda</taxon>
        <taxon>Hexapoda</taxon>
        <taxon>Insecta</taxon>
        <taxon>Pterygota</taxon>
        <taxon>Neoptera</taxon>
        <taxon>Endopterygota</taxon>
        <taxon>Diptera</taxon>
        <taxon>Brachycera</taxon>
        <taxon>Muscomorpha</taxon>
        <taxon>Hippoboscoidea</taxon>
        <taxon>Glossinidae</taxon>
        <taxon>Glossina</taxon>
    </lineage>
</organism>
<dbReference type="GO" id="GO:0004386">
    <property type="term" value="F:helicase activity"/>
    <property type="evidence" value="ECO:0007669"/>
    <property type="project" value="UniProtKB-KW"/>
</dbReference>
<feature type="compositionally biased region" description="Acidic residues" evidence="16">
    <location>
        <begin position="477"/>
        <end position="486"/>
    </location>
</feature>
<dbReference type="GO" id="GO:0005634">
    <property type="term" value="C:nucleus"/>
    <property type="evidence" value="ECO:0007669"/>
    <property type="project" value="UniProtKB-SubCell"/>
</dbReference>
<evidence type="ECO:0000256" key="11">
    <source>
        <dbReference type="ARBA" id="ARBA00023163"/>
    </source>
</evidence>
<evidence type="ECO:0000256" key="3">
    <source>
        <dbReference type="ARBA" id="ARBA00022472"/>
    </source>
</evidence>
<dbReference type="GO" id="GO:0005524">
    <property type="term" value="F:ATP binding"/>
    <property type="evidence" value="ECO:0007669"/>
    <property type="project" value="UniProtKB-KW"/>
</dbReference>
<keyword evidence="3" id="KW-0806">Transcription termination</keyword>
<keyword evidence="6" id="KW-0378">Hydrolase</keyword>
<evidence type="ECO:0000256" key="9">
    <source>
        <dbReference type="ARBA" id="ARBA00023015"/>
    </source>
</evidence>
<dbReference type="InterPro" id="IPR001650">
    <property type="entry name" value="Helicase_C-like"/>
</dbReference>
<keyword evidence="12" id="KW-0539">Nucleus</keyword>
<dbReference type="VEuPathDB" id="VectorBase:GPPI040175"/>
<dbReference type="SUPFAM" id="SSF52540">
    <property type="entry name" value="P-loop containing nucleoside triphosphate hydrolases"/>
    <property type="match status" value="2"/>
</dbReference>
<evidence type="ECO:0000256" key="8">
    <source>
        <dbReference type="ARBA" id="ARBA00022840"/>
    </source>
</evidence>
<evidence type="ECO:0000256" key="10">
    <source>
        <dbReference type="ARBA" id="ARBA00023125"/>
    </source>
</evidence>
<evidence type="ECO:0000259" key="17">
    <source>
        <dbReference type="PROSITE" id="PS51192"/>
    </source>
</evidence>
<dbReference type="GO" id="GO:0006281">
    <property type="term" value="P:DNA repair"/>
    <property type="evidence" value="ECO:0007669"/>
    <property type="project" value="TreeGrafter"/>
</dbReference>
<dbReference type="Gene3D" id="3.40.50.10810">
    <property type="entry name" value="Tandem AAA-ATPase domain"/>
    <property type="match status" value="1"/>
</dbReference>
<dbReference type="GO" id="GO:0016787">
    <property type="term" value="F:hydrolase activity"/>
    <property type="evidence" value="ECO:0007669"/>
    <property type="project" value="UniProtKB-KW"/>
</dbReference>
<dbReference type="EMBL" id="JXJN01020271">
    <property type="status" value="NOT_ANNOTATED_CDS"/>
    <property type="molecule type" value="Genomic_DNA"/>
</dbReference>
<comment type="subcellular location">
    <subcellularLocation>
        <location evidence="1">Nucleus</location>
    </subcellularLocation>
</comment>
<dbReference type="SMART" id="SM00490">
    <property type="entry name" value="HELICc"/>
    <property type="match status" value="1"/>
</dbReference>
<evidence type="ECO:0000313" key="20">
    <source>
        <dbReference type="Proteomes" id="UP000092460"/>
    </source>
</evidence>
<evidence type="ECO:0000256" key="16">
    <source>
        <dbReference type="SAM" id="MobiDB-lite"/>
    </source>
</evidence>
<keyword evidence="10" id="KW-0238">DNA-binding</keyword>
<dbReference type="SMART" id="SM00487">
    <property type="entry name" value="DEXDc"/>
    <property type="match status" value="1"/>
</dbReference>
<evidence type="ECO:0000256" key="7">
    <source>
        <dbReference type="ARBA" id="ARBA00022806"/>
    </source>
</evidence>
<dbReference type="EnsemblMetazoa" id="GPPI040175-RA">
    <property type="protein sequence ID" value="GPPI040175-PA"/>
    <property type="gene ID" value="GPPI040175"/>
</dbReference>
<dbReference type="GO" id="GO:0005737">
    <property type="term" value="C:cytoplasm"/>
    <property type="evidence" value="ECO:0007669"/>
    <property type="project" value="UniProtKB-ARBA"/>
</dbReference>
<evidence type="ECO:0000313" key="19">
    <source>
        <dbReference type="EnsemblMetazoa" id="GPPI040175-PA"/>
    </source>
</evidence>